<comment type="caution">
    <text evidence="7">The sequence shown here is derived from an EMBL/GenBank/DDBJ whole genome shotgun (WGS) entry which is preliminary data.</text>
</comment>
<evidence type="ECO:0000256" key="3">
    <source>
        <dbReference type="ARBA" id="ARBA00022898"/>
    </source>
</evidence>
<dbReference type="PANTHER" id="PTHR10314">
    <property type="entry name" value="CYSTATHIONINE BETA-SYNTHASE"/>
    <property type="match status" value="1"/>
</dbReference>
<dbReference type="Gene3D" id="3.40.50.1100">
    <property type="match status" value="2"/>
</dbReference>
<reference evidence="8" key="1">
    <citation type="journal article" date="2019" name="Int. J. Syst. Evol. Microbiol.">
        <title>The Global Catalogue of Microorganisms (GCM) 10K type strain sequencing project: providing services to taxonomists for standard genome sequencing and annotation.</title>
        <authorList>
            <consortium name="The Broad Institute Genomics Platform"/>
            <consortium name="The Broad Institute Genome Sequencing Center for Infectious Disease"/>
            <person name="Wu L."/>
            <person name="Ma J."/>
        </authorList>
    </citation>
    <scope>NUCLEOTIDE SEQUENCE [LARGE SCALE GENOMIC DNA]</scope>
    <source>
        <strain evidence="8">CCM 7435</strain>
    </source>
</reference>
<organism evidence="7 8">
    <name type="scientific">Ancylobacter oerskovii</name>
    <dbReference type="NCBI Taxonomy" id="459519"/>
    <lineage>
        <taxon>Bacteria</taxon>
        <taxon>Pseudomonadati</taxon>
        <taxon>Pseudomonadota</taxon>
        <taxon>Alphaproteobacteria</taxon>
        <taxon>Hyphomicrobiales</taxon>
        <taxon>Xanthobacteraceae</taxon>
        <taxon>Ancylobacter</taxon>
    </lineage>
</organism>
<dbReference type="EMBL" id="JBHUHD010000001">
    <property type="protein sequence ID" value="MFD2139473.1"/>
    <property type="molecule type" value="Genomic_DNA"/>
</dbReference>
<dbReference type="Pfam" id="PF00291">
    <property type="entry name" value="PALP"/>
    <property type="match status" value="1"/>
</dbReference>
<accession>A0ABW4YTF5</accession>
<dbReference type="InterPro" id="IPR005856">
    <property type="entry name" value="Cys_synth"/>
</dbReference>
<dbReference type="InterPro" id="IPR050214">
    <property type="entry name" value="Cys_Synth/Cystath_Beta-Synth"/>
</dbReference>
<dbReference type="InterPro" id="IPR001926">
    <property type="entry name" value="TrpB-like_PALP"/>
</dbReference>
<dbReference type="EC" id="2.5.1.47" evidence="2"/>
<dbReference type="GO" id="GO:0004124">
    <property type="term" value="F:cysteine synthase activity"/>
    <property type="evidence" value="ECO:0007669"/>
    <property type="project" value="UniProtKB-EC"/>
</dbReference>
<dbReference type="RefSeq" id="WP_213352158.1">
    <property type="nucleotide sequence ID" value="NZ_JAHBGB010000019.1"/>
</dbReference>
<dbReference type="CDD" id="cd01561">
    <property type="entry name" value="CBS_like"/>
    <property type="match status" value="1"/>
</dbReference>
<gene>
    <name evidence="7" type="primary">cysK</name>
    <name evidence="7" type="ORF">ACFSNC_03590</name>
</gene>
<evidence type="ECO:0000256" key="1">
    <source>
        <dbReference type="ARBA" id="ARBA00001933"/>
    </source>
</evidence>
<comment type="cofactor">
    <cofactor evidence="1">
        <name>pyridoxal 5'-phosphate</name>
        <dbReference type="ChEBI" id="CHEBI:597326"/>
    </cofactor>
</comment>
<evidence type="ECO:0000313" key="7">
    <source>
        <dbReference type="EMBL" id="MFD2139473.1"/>
    </source>
</evidence>
<keyword evidence="8" id="KW-1185">Reference proteome</keyword>
<feature type="region of interest" description="Disordered" evidence="5">
    <location>
        <begin position="1"/>
        <end position="22"/>
    </location>
</feature>
<dbReference type="NCBIfam" id="TIGR01139">
    <property type="entry name" value="cysK"/>
    <property type="match status" value="1"/>
</dbReference>
<evidence type="ECO:0000259" key="6">
    <source>
        <dbReference type="Pfam" id="PF00291"/>
    </source>
</evidence>
<dbReference type="InterPro" id="IPR005859">
    <property type="entry name" value="CysK"/>
</dbReference>
<dbReference type="SUPFAM" id="SSF53686">
    <property type="entry name" value="Tryptophan synthase beta subunit-like PLP-dependent enzymes"/>
    <property type="match status" value="1"/>
</dbReference>
<evidence type="ECO:0000256" key="2">
    <source>
        <dbReference type="ARBA" id="ARBA00012681"/>
    </source>
</evidence>
<keyword evidence="3" id="KW-0663">Pyridoxal phosphate</keyword>
<evidence type="ECO:0000256" key="5">
    <source>
        <dbReference type="SAM" id="MobiDB-lite"/>
    </source>
</evidence>
<dbReference type="NCBIfam" id="TIGR01136">
    <property type="entry name" value="cysKM"/>
    <property type="match status" value="1"/>
</dbReference>
<protein>
    <recommendedName>
        <fullName evidence="2">cysteine synthase</fullName>
        <ecNumber evidence="2">2.5.1.47</ecNumber>
    </recommendedName>
</protein>
<dbReference type="Proteomes" id="UP001597299">
    <property type="component" value="Unassembled WGS sequence"/>
</dbReference>
<sequence>MAEPALSPVRQPVTAGSKPGRGRVYSSITETVGDTPLVELRRLPAQRGVKARILAKLEFFNPLASVKDRIGLSMIAAMEEAGVLRPTTVLVEPTSGNTGIALAFVAAAHGYKLMLVMPESMSVERRKMLALLGAELVLTPAAQGMRGAVAKAEELVKELPDAIIPQQFRNPANPEAHRQYTAEEIWNDTDGAVDVVVSGVGTGGTITGIGQVLKPRKPSLRMVAVEPEDSPVLSGGQPGPHKIQGIGAGFIPEVLDRSVIDEVVTVGNQTAFETARAVARLEGIPVGISSGAAIAAALELGARPDMEGKTIVVIIPSFAERYLSTALFEGL</sequence>
<keyword evidence="7" id="KW-0808">Transferase</keyword>
<comment type="catalytic activity">
    <reaction evidence="4">
        <text>O-acetyl-L-serine + hydrogen sulfide = L-cysteine + acetate</text>
        <dbReference type="Rhea" id="RHEA:14829"/>
        <dbReference type="ChEBI" id="CHEBI:29919"/>
        <dbReference type="ChEBI" id="CHEBI:30089"/>
        <dbReference type="ChEBI" id="CHEBI:35235"/>
        <dbReference type="ChEBI" id="CHEBI:58340"/>
        <dbReference type="EC" id="2.5.1.47"/>
    </reaction>
</comment>
<proteinExistence type="predicted"/>
<name>A0ABW4YTF5_9HYPH</name>
<evidence type="ECO:0000313" key="8">
    <source>
        <dbReference type="Proteomes" id="UP001597299"/>
    </source>
</evidence>
<feature type="domain" description="Tryptophan synthase beta chain-like PALP" evidence="6">
    <location>
        <begin position="28"/>
        <end position="316"/>
    </location>
</feature>
<evidence type="ECO:0000256" key="4">
    <source>
        <dbReference type="ARBA" id="ARBA00047931"/>
    </source>
</evidence>
<dbReference type="InterPro" id="IPR036052">
    <property type="entry name" value="TrpB-like_PALP_sf"/>
</dbReference>